<accession>A0A6C0KWB5</accession>
<feature type="compositionally biased region" description="Pro residues" evidence="1">
    <location>
        <begin position="107"/>
        <end position="120"/>
    </location>
</feature>
<dbReference type="AlphaFoldDB" id="A0A6C0KWB5"/>
<evidence type="ECO:0000313" key="2">
    <source>
        <dbReference type="EMBL" id="QHU20977.1"/>
    </source>
</evidence>
<dbReference type="EMBL" id="MN740976">
    <property type="protein sequence ID" value="QHU20977.1"/>
    <property type="molecule type" value="Genomic_DNA"/>
</dbReference>
<feature type="region of interest" description="Disordered" evidence="1">
    <location>
        <begin position="134"/>
        <end position="159"/>
    </location>
</feature>
<sequence length="159" mass="18095">MVRQEIYKKIEQMNSTNKLISCTITIVEYTDDIVQSVHEICGFICEGKKYIFDSSGTYDNIIQYNSKFNANDLRVIECDWTDLENIKRPDNFLIYYGLLLYKISPPSPPPPSPQPSPNPPSLFCGLGECFAPRRRRVGPAGGSKKKVKKISKKSKKNKI</sequence>
<feature type="region of interest" description="Disordered" evidence="1">
    <location>
        <begin position="107"/>
        <end position="126"/>
    </location>
</feature>
<protein>
    <submittedName>
        <fullName evidence="2">Uncharacterized protein</fullName>
    </submittedName>
</protein>
<name>A0A6C0KWB5_9ZZZZ</name>
<evidence type="ECO:0000256" key="1">
    <source>
        <dbReference type="SAM" id="MobiDB-lite"/>
    </source>
</evidence>
<organism evidence="2">
    <name type="scientific">viral metagenome</name>
    <dbReference type="NCBI Taxonomy" id="1070528"/>
    <lineage>
        <taxon>unclassified sequences</taxon>
        <taxon>metagenomes</taxon>
        <taxon>organismal metagenomes</taxon>
    </lineage>
</organism>
<reference evidence="2" key="1">
    <citation type="journal article" date="2020" name="Nature">
        <title>Giant virus diversity and host interactions through global metagenomics.</title>
        <authorList>
            <person name="Schulz F."/>
            <person name="Roux S."/>
            <person name="Paez-Espino D."/>
            <person name="Jungbluth S."/>
            <person name="Walsh D.A."/>
            <person name="Denef V.J."/>
            <person name="McMahon K.D."/>
            <person name="Konstantinidis K.T."/>
            <person name="Eloe-Fadrosh E.A."/>
            <person name="Kyrpides N.C."/>
            <person name="Woyke T."/>
        </authorList>
    </citation>
    <scope>NUCLEOTIDE SEQUENCE</scope>
    <source>
        <strain evidence="2">GVMAG-S-3300013094-100</strain>
    </source>
</reference>
<proteinExistence type="predicted"/>